<evidence type="ECO:0000256" key="1">
    <source>
        <dbReference type="ARBA" id="ARBA00004889"/>
    </source>
</evidence>
<dbReference type="EMBL" id="ADNY01000013">
    <property type="protein sequence ID" value="EFG55936.1"/>
    <property type="molecule type" value="Genomic_DNA"/>
</dbReference>
<dbReference type="eggNOG" id="COG0461">
    <property type="taxonomic scope" value="Bacteria"/>
</dbReference>
<dbReference type="InterPro" id="IPR029057">
    <property type="entry name" value="PRTase-like"/>
</dbReference>
<comment type="subunit">
    <text evidence="6">Homodimer.</text>
</comment>
<dbReference type="InterPro" id="IPR000836">
    <property type="entry name" value="PRTase_dom"/>
</dbReference>
<accession>D4YSC1</accession>
<dbReference type="UniPathway" id="UPA00070">
    <property type="reaction ID" value="UER00119"/>
</dbReference>
<dbReference type="PANTHER" id="PTHR19278:SF9">
    <property type="entry name" value="URIDINE 5'-MONOPHOSPHATE SYNTHASE"/>
    <property type="match status" value="1"/>
</dbReference>
<comment type="similarity">
    <text evidence="6">Belongs to the purine/pyrimidine phosphoribosyltransferase family. PyrE subfamily.</text>
</comment>
<dbReference type="GO" id="GO:0019856">
    <property type="term" value="P:pyrimidine nucleobase biosynthetic process"/>
    <property type="evidence" value="ECO:0007669"/>
    <property type="project" value="TreeGrafter"/>
</dbReference>
<evidence type="ECO:0000259" key="7">
    <source>
        <dbReference type="Pfam" id="PF00156"/>
    </source>
</evidence>
<evidence type="ECO:0000256" key="6">
    <source>
        <dbReference type="HAMAP-Rule" id="MF_01208"/>
    </source>
</evidence>
<proteinExistence type="inferred from homology"/>
<feature type="binding site" description="in other chain" evidence="6">
    <location>
        <begin position="131"/>
        <end position="139"/>
    </location>
    <ligand>
        <name>5-phospho-alpha-D-ribose 1-diphosphate</name>
        <dbReference type="ChEBI" id="CHEBI:58017"/>
        <note>ligand shared between dimeric partners</note>
    </ligand>
</feature>
<feature type="binding site" evidence="6">
    <location>
        <position position="135"/>
    </location>
    <ligand>
        <name>orotate</name>
        <dbReference type="ChEBI" id="CHEBI:30839"/>
    </ligand>
</feature>
<feature type="binding site" evidence="6">
    <location>
        <position position="111"/>
    </location>
    <ligand>
        <name>5-phospho-alpha-D-ribose 1-diphosphate</name>
        <dbReference type="ChEBI" id="CHEBI:58017"/>
        <note>ligand shared between dimeric partners</note>
    </ligand>
</feature>
<gene>
    <name evidence="6 8" type="primary">pyrE</name>
    <name evidence="8" type="ORF">HMPREF0493_0399</name>
</gene>
<evidence type="ECO:0000256" key="5">
    <source>
        <dbReference type="ARBA" id="ARBA00022975"/>
    </source>
</evidence>
<sequence length="218" mass="24416">MKLLKRSLIKMHQDQIISALIANKIITISPDKPFTYASGMHSPIYTDLRLTISYPDLRDMIASDLATLIKKEFPEATIIGGVATAGIPHAALVAEKLHLPMIYVRPKPKDHGRGRQIEGRFSKDDQVVLIDDLITTGGSVLNAVQATQKDGGQVCGVSSIFTYYLPDAKENFAKANVKYAPLLSYPELLKKEKKSGHISADQYEVLRHWHEDPWHWKN</sequence>
<comment type="function">
    <text evidence="6">Catalyzes the transfer of a ribosyl phosphate group from 5-phosphoribose 1-diphosphate to orotate, leading to the formation of orotidine monophosphate (OMP).</text>
</comment>
<keyword evidence="3 6" id="KW-0328">Glycosyltransferase</keyword>
<dbReference type="HAMAP" id="MF_01208">
    <property type="entry name" value="PyrE"/>
    <property type="match status" value="1"/>
</dbReference>
<feature type="binding site" evidence="6">
    <location>
        <position position="105"/>
    </location>
    <ligand>
        <name>5-phospho-alpha-D-ribose 1-diphosphate</name>
        <dbReference type="ChEBI" id="CHEBI:58017"/>
        <note>ligand shared between dimeric partners</note>
    </ligand>
</feature>
<dbReference type="Pfam" id="PF00156">
    <property type="entry name" value="Pribosyltran"/>
    <property type="match status" value="1"/>
</dbReference>
<comment type="caution">
    <text evidence="6">Lacks conserved residue(s) required for the propagation of feature annotation.</text>
</comment>
<dbReference type="STRING" id="83683.B1745_02505"/>
<keyword evidence="4 6" id="KW-0808">Transferase</keyword>
<dbReference type="Proteomes" id="UP000004069">
    <property type="component" value="Unassembled WGS sequence"/>
</dbReference>
<comment type="pathway">
    <text evidence="1 6">Pyrimidine metabolism; UMP biosynthesis via de novo pathway; UMP from orotate: step 1/2.</text>
</comment>
<keyword evidence="5 6" id="KW-0665">Pyrimidine biosynthesis</keyword>
<comment type="caution">
    <text evidence="8">The sequence shown here is derived from an EMBL/GenBank/DDBJ whole genome shotgun (WGS) entry which is preliminary data.</text>
</comment>
<dbReference type="AlphaFoldDB" id="D4YSC1"/>
<dbReference type="InterPro" id="IPR023031">
    <property type="entry name" value="OPRT"/>
</dbReference>
<comment type="cofactor">
    <cofactor evidence="6">
        <name>Mg(2+)</name>
        <dbReference type="ChEBI" id="CHEBI:18420"/>
    </cofactor>
</comment>
<name>D4YSC1_9LACO</name>
<dbReference type="EC" id="2.4.2.10" evidence="2 6"/>
<dbReference type="PANTHER" id="PTHR19278">
    <property type="entry name" value="OROTATE PHOSPHORIBOSYLTRANSFERASE"/>
    <property type="match status" value="1"/>
</dbReference>
<dbReference type="Gene3D" id="3.40.50.2020">
    <property type="match status" value="1"/>
</dbReference>
<evidence type="ECO:0000256" key="3">
    <source>
        <dbReference type="ARBA" id="ARBA00022676"/>
    </source>
</evidence>
<dbReference type="CDD" id="cd06223">
    <property type="entry name" value="PRTases_typeI"/>
    <property type="match status" value="1"/>
</dbReference>
<keyword evidence="9" id="KW-1185">Reference proteome</keyword>
<dbReference type="GO" id="GO:0000287">
    <property type="term" value="F:magnesium ion binding"/>
    <property type="evidence" value="ECO:0007669"/>
    <property type="project" value="UniProtKB-UniRule"/>
</dbReference>
<reference evidence="8 9" key="1">
    <citation type="submission" date="2010-04" db="EMBL/GenBank/DDBJ databases">
        <authorList>
            <person name="Muzny D."/>
            <person name="Qin X."/>
            <person name="Deng J."/>
            <person name="Jiang H."/>
            <person name="Liu Y."/>
            <person name="Qu J."/>
            <person name="Song X.-Z."/>
            <person name="Zhang L."/>
            <person name="Thornton R."/>
            <person name="Coyle M."/>
            <person name="Francisco L."/>
            <person name="Jackson L."/>
            <person name="Javaid M."/>
            <person name="Korchina V."/>
            <person name="Kovar C."/>
            <person name="Mata R."/>
            <person name="Mathew T."/>
            <person name="Ngo R."/>
            <person name="Nguyen L."/>
            <person name="Nguyen N."/>
            <person name="Okwuonu G."/>
            <person name="Ongeri F."/>
            <person name="Pham C."/>
            <person name="Simmons D."/>
            <person name="Wilczek-Boney K."/>
            <person name="Hale W."/>
            <person name="Jakkamsetti A."/>
            <person name="Pham P."/>
            <person name="Ruth R."/>
            <person name="San Lucas F."/>
            <person name="Warren J."/>
            <person name="Zhang J."/>
            <person name="Zhao Z."/>
            <person name="Zhou C."/>
            <person name="Zhu D."/>
            <person name="Lee S."/>
            <person name="Bess C."/>
            <person name="Blankenburg K."/>
            <person name="Forbes L."/>
            <person name="Fu Q."/>
            <person name="Gubbala S."/>
            <person name="Hirani K."/>
            <person name="Jayaseelan J.C."/>
            <person name="Lara F."/>
            <person name="Munidasa M."/>
            <person name="Palculict T."/>
            <person name="Patil S."/>
            <person name="Pu L.-L."/>
            <person name="Saada N."/>
            <person name="Tang L."/>
            <person name="Weissenberger G."/>
            <person name="Zhu Y."/>
            <person name="Hemphill L."/>
            <person name="Shang Y."/>
            <person name="Youmans B."/>
            <person name="Ayvaz T."/>
            <person name="Ross M."/>
            <person name="Santibanez J."/>
            <person name="Aqrawi P."/>
            <person name="Gross S."/>
            <person name="Joshi V."/>
            <person name="Fowler G."/>
            <person name="Nazareth L."/>
            <person name="Reid J."/>
            <person name="Worley K."/>
            <person name="Petrosino J."/>
            <person name="Highlander S."/>
            <person name="Gibbs R."/>
        </authorList>
    </citation>
    <scope>NUCLEOTIDE SEQUENCE [LARGE SCALE GENOMIC DNA]</scope>
    <source>
        <strain evidence="8 9">DSM 11664</strain>
    </source>
</reference>
<dbReference type="NCBIfam" id="TIGR00336">
    <property type="entry name" value="pyrE"/>
    <property type="match status" value="1"/>
</dbReference>
<dbReference type="GO" id="GO:0044205">
    <property type="term" value="P:'de novo' UMP biosynthetic process"/>
    <property type="evidence" value="ECO:0007669"/>
    <property type="project" value="UniProtKB-UniRule"/>
</dbReference>
<evidence type="ECO:0000256" key="4">
    <source>
        <dbReference type="ARBA" id="ARBA00022679"/>
    </source>
</evidence>
<keyword evidence="6" id="KW-0460">Magnesium</keyword>
<dbReference type="SUPFAM" id="SSF53271">
    <property type="entry name" value="PRTase-like"/>
    <property type="match status" value="1"/>
</dbReference>
<evidence type="ECO:0000313" key="8">
    <source>
        <dbReference type="EMBL" id="EFG55936.1"/>
    </source>
</evidence>
<organism evidence="8 9">
    <name type="scientific">Lactobacillus amylolyticus DSM 11664</name>
    <dbReference type="NCBI Taxonomy" id="585524"/>
    <lineage>
        <taxon>Bacteria</taxon>
        <taxon>Bacillati</taxon>
        <taxon>Bacillota</taxon>
        <taxon>Bacilli</taxon>
        <taxon>Lactobacillales</taxon>
        <taxon>Lactobacillaceae</taxon>
        <taxon>Lactobacillus</taxon>
    </lineage>
</organism>
<feature type="domain" description="Phosphoribosyltransferase" evidence="7">
    <location>
        <begin position="70"/>
        <end position="152"/>
    </location>
</feature>
<feature type="binding site" evidence="6">
    <location>
        <position position="109"/>
    </location>
    <ligand>
        <name>5-phospho-alpha-D-ribose 1-diphosphate</name>
        <dbReference type="ChEBI" id="CHEBI:58017"/>
        <note>ligand shared between dimeric partners</note>
    </ligand>
</feature>
<evidence type="ECO:0000256" key="2">
    <source>
        <dbReference type="ARBA" id="ARBA00011971"/>
    </source>
</evidence>
<dbReference type="GO" id="GO:0004588">
    <property type="term" value="F:orotate phosphoribosyltransferase activity"/>
    <property type="evidence" value="ECO:0007669"/>
    <property type="project" value="UniProtKB-UniRule"/>
</dbReference>
<comment type="catalytic activity">
    <reaction evidence="6">
        <text>orotidine 5'-phosphate + diphosphate = orotate + 5-phospho-alpha-D-ribose 1-diphosphate</text>
        <dbReference type="Rhea" id="RHEA:10380"/>
        <dbReference type="ChEBI" id="CHEBI:30839"/>
        <dbReference type="ChEBI" id="CHEBI:33019"/>
        <dbReference type="ChEBI" id="CHEBI:57538"/>
        <dbReference type="ChEBI" id="CHEBI:58017"/>
        <dbReference type="EC" id="2.4.2.10"/>
    </reaction>
</comment>
<dbReference type="InterPro" id="IPR004467">
    <property type="entry name" value="Or_phspho_trans_dom"/>
</dbReference>
<evidence type="ECO:0000313" key="9">
    <source>
        <dbReference type="Proteomes" id="UP000004069"/>
    </source>
</evidence>
<protein>
    <recommendedName>
        <fullName evidence="2 6">Orotate phosphoribosyltransferase</fullName>
        <shortName evidence="6">OPRT</shortName>
        <shortName evidence="6">OPRTase</shortName>
        <ecNumber evidence="2 6">2.4.2.10</ecNumber>
    </recommendedName>
</protein>